<evidence type="ECO:0000256" key="1">
    <source>
        <dbReference type="ARBA" id="ARBA00022692"/>
    </source>
</evidence>
<organism evidence="5 6">
    <name type="scientific">Elsinoe australis</name>
    <dbReference type="NCBI Taxonomy" id="40998"/>
    <lineage>
        <taxon>Eukaryota</taxon>
        <taxon>Fungi</taxon>
        <taxon>Dikarya</taxon>
        <taxon>Ascomycota</taxon>
        <taxon>Pezizomycotina</taxon>
        <taxon>Dothideomycetes</taxon>
        <taxon>Dothideomycetidae</taxon>
        <taxon>Myriangiales</taxon>
        <taxon>Elsinoaceae</taxon>
        <taxon>Elsinoe</taxon>
    </lineage>
</organism>
<dbReference type="InterPro" id="IPR007274">
    <property type="entry name" value="Cop_transporter"/>
</dbReference>
<dbReference type="PANTHER" id="PTHR12483:SF120">
    <property type="entry name" value="HIGH-AFFINITY COPPER TRANSPORTER CTRA2"/>
    <property type="match status" value="1"/>
</dbReference>
<keyword evidence="1 4" id="KW-0812">Transmembrane</keyword>
<dbReference type="EMBL" id="NHZQ01000448">
    <property type="protein sequence ID" value="PSK33588.1"/>
    <property type="molecule type" value="Genomic_DNA"/>
</dbReference>
<reference evidence="5 6" key="1">
    <citation type="submission" date="2017-05" db="EMBL/GenBank/DDBJ databases">
        <title>Draft genome sequence of Elsinoe australis.</title>
        <authorList>
            <person name="Cheng Q."/>
        </authorList>
    </citation>
    <scope>NUCLEOTIDE SEQUENCE [LARGE SCALE GENOMIC DNA]</scope>
    <source>
        <strain evidence="5 6">NL1</strain>
    </source>
</reference>
<proteinExistence type="inferred from homology"/>
<accession>A0A2P7YC83</accession>
<evidence type="ECO:0000256" key="4">
    <source>
        <dbReference type="RuleBase" id="RU367022"/>
    </source>
</evidence>
<keyword evidence="6" id="KW-1185">Reference proteome</keyword>
<feature type="transmembrane region" description="Helical" evidence="4">
    <location>
        <begin position="144"/>
        <end position="169"/>
    </location>
</feature>
<gene>
    <name evidence="5" type="ORF">B9Z65_7475</name>
</gene>
<dbReference type="PANTHER" id="PTHR12483">
    <property type="entry name" value="SOLUTE CARRIER FAMILY 31 COPPER TRANSPORTERS"/>
    <property type="match status" value="1"/>
</dbReference>
<dbReference type="GO" id="GO:0005375">
    <property type="term" value="F:copper ion transmembrane transporter activity"/>
    <property type="evidence" value="ECO:0007669"/>
    <property type="project" value="UniProtKB-UniRule"/>
</dbReference>
<feature type="transmembrane region" description="Helical" evidence="4">
    <location>
        <begin position="38"/>
        <end position="57"/>
    </location>
</feature>
<evidence type="ECO:0000256" key="3">
    <source>
        <dbReference type="ARBA" id="ARBA00023136"/>
    </source>
</evidence>
<evidence type="ECO:0000256" key="2">
    <source>
        <dbReference type="ARBA" id="ARBA00022989"/>
    </source>
</evidence>
<name>A0A2P7YC83_9PEZI</name>
<dbReference type="OrthoDB" id="73901at2759"/>
<evidence type="ECO:0000313" key="6">
    <source>
        <dbReference type="Proteomes" id="UP000243723"/>
    </source>
</evidence>
<dbReference type="AlphaFoldDB" id="A0A2P7YC83"/>
<keyword evidence="4" id="KW-0186">Copper</keyword>
<comment type="subcellular location">
    <subcellularLocation>
        <location evidence="4">Membrane</location>
        <topology evidence="4">Multi-pass membrane protein</topology>
    </subcellularLocation>
</comment>
<evidence type="ECO:0000313" key="5">
    <source>
        <dbReference type="EMBL" id="PSK33588.1"/>
    </source>
</evidence>
<keyword evidence="4" id="KW-0187">Copper transport</keyword>
<keyword evidence="4" id="KW-0813">Transport</keyword>
<sequence length="185" mass="20181">MERRHAGHSSDSMSMAMYFTTAQDTPLWSQTWTPSSTGAYAGTCIFLIVLAIVSRGLGAFRTRLERKWYDAAINRRYIVVAGGSNEGQLSSQLKEEGEGGVLTARGVDESVQIIKTKAKSREGTPFRLSTDLPRGAIYTVQAGVGYLLMLAVMTFNVGYFLSVLAGLFIGEVGLGRFTTQHFGDH</sequence>
<keyword evidence="4" id="KW-0406">Ion transport</keyword>
<dbReference type="Proteomes" id="UP000243723">
    <property type="component" value="Unassembled WGS sequence"/>
</dbReference>
<dbReference type="Pfam" id="PF04145">
    <property type="entry name" value="Ctr"/>
    <property type="match status" value="1"/>
</dbReference>
<protein>
    <recommendedName>
        <fullName evidence="4">Copper transport protein</fullName>
    </recommendedName>
</protein>
<comment type="similarity">
    <text evidence="4">Belongs to the copper transporter (Ctr) (TC 1.A.56) family. SLC31A subfamily.</text>
</comment>
<dbReference type="STRING" id="40998.A0A2P7YC83"/>
<keyword evidence="3 4" id="KW-0472">Membrane</keyword>
<dbReference type="GO" id="GO:0005886">
    <property type="term" value="C:plasma membrane"/>
    <property type="evidence" value="ECO:0007669"/>
    <property type="project" value="TreeGrafter"/>
</dbReference>
<keyword evidence="2 4" id="KW-1133">Transmembrane helix</keyword>
<comment type="caution">
    <text evidence="5">The sequence shown here is derived from an EMBL/GenBank/DDBJ whole genome shotgun (WGS) entry which is preliminary data.</text>
</comment>